<feature type="compositionally biased region" description="Gly residues" evidence="14">
    <location>
        <begin position="304"/>
        <end position="313"/>
    </location>
</feature>
<feature type="compositionally biased region" description="Low complexity" evidence="14">
    <location>
        <begin position="227"/>
        <end position="242"/>
    </location>
</feature>
<comment type="subcellular location">
    <subcellularLocation>
        <location evidence="1">Endoplasmic reticulum membrane</location>
        <topology evidence="1">Single-pass type I membrane protein</topology>
    </subcellularLocation>
</comment>
<keyword evidence="8" id="KW-0256">Endoplasmic reticulum</keyword>
<keyword evidence="6 15" id="KW-0812">Transmembrane</keyword>
<evidence type="ECO:0000256" key="9">
    <source>
        <dbReference type="ARBA" id="ARBA00022837"/>
    </source>
</evidence>
<dbReference type="InterPro" id="IPR009567">
    <property type="entry name" value="SARAF"/>
</dbReference>
<feature type="region of interest" description="Disordered" evidence="14">
    <location>
        <begin position="202"/>
        <end position="254"/>
    </location>
</feature>
<evidence type="ECO:0000256" key="13">
    <source>
        <dbReference type="ARBA" id="ARBA00031116"/>
    </source>
</evidence>
<proteinExistence type="inferred from homology"/>
<evidence type="ECO:0000256" key="12">
    <source>
        <dbReference type="ARBA" id="ARBA00023136"/>
    </source>
</evidence>
<evidence type="ECO:0000256" key="16">
    <source>
        <dbReference type="SAM" id="SignalP"/>
    </source>
</evidence>
<keyword evidence="10 15" id="KW-1133">Transmembrane helix</keyword>
<comment type="caution">
    <text evidence="17">The sequence shown here is derived from an EMBL/GenBank/DDBJ whole genome shotgun (WGS) entry which is preliminary data.</text>
</comment>
<evidence type="ECO:0000256" key="4">
    <source>
        <dbReference type="ARBA" id="ARBA00022448"/>
    </source>
</evidence>
<feature type="compositionally biased region" description="Polar residues" evidence="14">
    <location>
        <begin position="281"/>
        <end position="294"/>
    </location>
</feature>
<gene>
    <name evidence="17" type="ORF">PRZ48_007018</name>
</gene>
<evidence type="ECO:0000313" key="18">
    <source>
        <dbReference type="Proteomes" id="UP001305779"/>
    </source>
</evidence>
<sequence>MRLTSLVGLLLTLTPSILAKSKKNDAVLLSNVRSLTLRDGQDTSHRRVSALPQLNCVGGNGKGLYDVDVMRCTNSGSEYDAEDIQWTCKADLPPDFKLGSTEVICEGYDSPDDPYVLKGSCGVEYRLMLTDLGEEKYRDRINQRPWKSRNKNRDGTGSDKPAAIIFWIIFALIVIAILYSVFFPSGRQPRHGFGDGFRTGYNGFGGGGDDNDDPPPPYTPRAPKPKSYGSTRSSSSRASSSRQQNQPWRPGFWTGTATGAAAGYAAGSYANRQDRNHARPGTSNWFGGTNTSPTYDRPPPRSNYGGGWGGGSSSAGPSSSRHESTGFGGTSRR</sequence>
<evidence type="ECO:0000256" key="3">
    <source>
        <dbReference type="ARBA" id="ARBA00016584"/>
    </source>
</evidence>
<keyword evidence="7 16" id="KW-0732">Signal</keyword>
<keyword evidence="5" id="KW-0109">Calcium transport</keyword>
<dbReference type="PANTHER" id="PTHR15929:SF0">
    <property type="entry name" value="STORE-OPERATED CALCIUM ENTRY-ASSOCIATED REGULATORY FACTOR"/>
    <property type="match status" value="1"/>
</dbReference>
<evidence type="ECO:0000256" key="8">
    <source>
        <dbReference type="ARBA" id="ARBA00022824"/>
    </source>
</evidence>
<keyword evidence="12 15" id="KW-0472">Membrane</keyword>
<evidence type="ECO:0000256" key="10">
    <source>
        <dbReference type="ARBA" id="ARBA00022989"/>
    </source>
</evidence>
<protein>
    <recommendedName>
        <fullName evidence="3">Store-operated calcium entry-associated regulatory factor</fullName>
    </recommendedName>
    <alternativeName>
        <fullName evidence="13">Transmembrane protein 66</fullName>
    </alternativeName>
</protein>
<feature type="signal peptide" evidence="16">
    <location>
        <begin position="1"/>
        <end position="19"/>
    </location>
</feature>
<reference evidence="17 18" key="1">
    <citation type="journal article" date="2023" name="G3 (Bethesda)">
        <title>A chromosome-level genome assembly of Zasmidium syzygii isolated from banana leaves.</title>
        <authorList>
            <person name="van Westerhoven A.C."/>
            <person name="Mehrabi R."/>
            <person name="Talebi R."/>
            <person name="Steentjes M.B.F."/>
            <person name="Corcolon B."/>
            <person name="Chong P.A."/>
            <person name="Kema G.H.J."/>
            <person name="Seidl M.F."/>
        </authorList>
    </citation>
    <scope>NUCLEOTIDE SEQUENCE [LARGE SCALE GENOMIC DNA]</scope>
    <source>
        <strain evidence="17 18">P124</strain>
    </source>
</reference>
<evidence type="ECO:0000256" key="5">
    <source>
        <dbReference type="ARBA" id="ARBA00022568"/>
    </source>
</evidence>
<evidence type="ECO:0000256" key="1">
    <source>
        <dbReference type="ARBA" id="ARBA00004115"/>
    </source>
</evidence>
<feature type="region of interest" description="Disordered" evidence="14">
    <location>
        <begin position="273"/>
        <end position="333"/>
    </location>
</feature>
<dbReference type="Proteomes" id="UP001305779">
    <property type="component" value="Unassembled WGS sequence"/>
</dbReference>
<evidence type="ECO:0000256" key="15">
    <source>
        <dbReference type="SAM" id="Phobius"/>
    </source>
</evidence>
<name>A0ABR0EI66_ZASCE</name>
<evidence type="ECO:0000256" key="14">
    <source>
        <dbReference type="SAM" id="MobiDB-lite"/>
    </source>
</evidence>
<keyword evidence="11" id="KW-0406">Ion transport</keyword>
<organism evidence="17 18">
    <name type="scientific">Zasmidium cellare</name>
    <name type="common">Wine cellar mold</name>
    <name type="synonym">Racodium cellare</name>
    <dbReference type="NCBI Taxonomy" id="395010"/>
    <lineage>
        <taxon>Eukaryota</taxon>
        <taxon>Fungi</taxon>
        <taxon>Dikarya</taxon>
        <taxon>Ascomycota</taxon>
        <taxon>Pezizomycotina</taxon>
        <taxon>Dothideomycetes</taxon>
        <taxon>Dothideomycetidae</taxon>
        <taxon>Mycosphaerellales</taxon>
        <taxon>Mycosphaerellaceae</taxon>
        <taxon>Zasmidium</taxon>
    </lineage>
</organism>
<keyword evidence="18" id="KW-1185">Reference proteome</keyword>
<evidence type="ECO:0000256" key="6">
    <source>
        <dbReference type="ARBA" id="ARBA00022692"/>
    </source>
</evidence>
<feature type="chain" id="PRO_5045712552" description="Store-operated calcium entry-associated regulatory factor" evidence="16">
    <location>
        <begin position="20"/>
        <end position="333"/>
    </location>
</feature>
<dbReference type="PANTHER" id="PTHR15929">
    <property type="entry name" value="STORE-OPERATED CALCIUM ENTRY-ASSOCIATED REGULATORY FACTOR"/>
    <property type="match status" value="1"/>
</dbReference>
<evidence type="ECO:0000256" key="7">
    <source>
        <dbReference type="ARBA" id="ARBA00022729"/>
    </source>
</evidence>
<accession>A0ABR0EI66</accession>
<evidence type="ECO:0000256" key="11">
    <source>
        <dbReference type="ARBA" id="ARBA00023065"/>
    </source>
</evidence>
<keyword evidence="4" id="KW-0813">Transport</keyword>
<keyword evidence="9" id="KW-0106">Calcium</keyword>
<dbReference type="Pfam" id="PF06682">
    <property type="entry name" value="SARAF"/>
    <property type="match status" value="1"/>
</dbReference>
<evidence type="ECO:0000313" key="17">
    <source>
        <dbReference type="EMBL" id="KAK4501211.1"/>
    </source>
</evidence>
<feature type="transmembrane region" description="Helical" evidence="15">
    <location>
        <begin position="164"/>
        <end position="183"/>
    </location>
</feature>
<comment type="similarity">
    <text evidence="2">Belongs to the SARAF family.</text>
</comment>
<dbReference type="EMBL" id="JAXOVC010000005">
    <property type="protein sequence ID" value="KAK4501211.1"/>
    <property type="molecule type" value="Genomic_DNA"/>
</dbReference>
<evidence type="ECO:0000256" key="2">
    <source>
        <dbReference type="ARBA" id="ARBA00006833"/>
    </source>
</evidence>